<gene>
    <name evidence="1" type="ORF">ALO52_100544</name>
</gene>
<dbReference type="Proteomes" id="UP000050562">
    <property type="component" value="Unassembled WGS sequence"/>
</dbReference>
<dbReference type="PATRIC" id="fig|251707.3.peg.3847"/>
<dbReference type="Gene3D" id="3.40.1080.10">
    <property type="entry name" value="Glutaconate Coenzyme A-transferase"/>
    <property type="match status" value="1"/>
</dbReference>
<proteinExistence type="predicted"/>
<reference evidence="1 2" key="1">
    <citation type="submission" date="2015-09" db="EMBL/GenBank/DDBJ databases">
        <title>Genome announcement of multiple Pseudomonas syringae strains.</title>
        <authorList>
            <person name="Thakur S."/>
            <person name="Wang P.W."/>
            <person name="Gong Y."/>
            <person name="Weir B.S."/>
            <person name="Guttman D.S."/>
        </authorList>
    </citation>
    <scope>NUCLEOTIDE SEQUENCE [LARGE SCALE GENOMIC DNA]</scope>
    <source>
        <strain evidence="1 2">ICMP3956</strain>
    </source>
</reference>
<comment type="caution">
    <text evidence="1">The sequence shown here is derived from an EMBL/GenBank/DDBJ whole genome shotgun (WGS) entry which is preliminary data.</text>
</comment>
<evidence type="ECO:0000313" key="1">
    <source>
        <dbReference type="EMBL" id="KPY30933.1"/>
    </source>
</evidence>
<dbReference type="SUPFAM" id="SSF100950">
    <property type="entry name" value="NagB/RpiA/CoA transferase-like"/>
    <property type="match status" value="2"/>
</dbReference>
<organism evidence="1 2">
    <name type="scientific">Pseudomonas syringae pv. primulae</name>
    <dbReference type="NCBI Taxonomy" id="251707"/>
    <lineage>
        <taxon>Bacteria</taxon>
        <taxon>Pseudomonadati</taxon>
        <taxon>Pseudomonadota</taxon>
        <taxon>Gammaproteobacteria</taxon>
        <taxon>Pseudomonadales</taxon>
        <taxon>Pseudomonadaceae</taxon>
        <taxon>Pseudomonas</taxon>
    </lineage>
</organism>
<dbReference type="PANTHER" id="PTHR43293:SF2">
    <property type="entry name" value="MALONATE DECARBOXYLASE ALPHA SUBUNIT"/>
    <property type="match status" value="1"/>
</dbReference>
<dbReference type="AlphaFoldDB" id="A0A0P9YAB8"/>
<dbReference type="NCBIfam" id="TIGR01110">
    <property type="entry name" value="mdcA"/>
    <property type="match status" value="1"/>
</dbReference>
<evidence type="ECO:0000313" key="2">
    <source>
        <dbReference type="Proteomes" id="UP000050562"/>
    </source>
</evidence>
<dbReference type="Pfam" id="PF16957">
    <property type="entry name" value="Mal_decarbox_Al"/>
    <property type="match status" value="1"/>
</dbReference>
<sequence length="559" mass="61499">MMTITTSPDARWTRRRTEKQRRLEQVRSLADGVVLPTDSIVAALEALLVSGDRVVLEGNNQKQADFLSRALAKVDPAKVHDLHMIMPSVGRSEHLDLFEQGIARKLDFSFAGTQSLRISQLLEDGLLEIGAIHTYIELYSRLVVDLIPNVVLAAGFMADKAGNIYTGPSTEDTPALIEPAAFSDGIVIVQVNQLVDDVTDLPRVDIPASWVDFVVVADKPFYIEPLFTRDPRHIKPVHVLMAMMAIRGIYEKHNVQSLNHGIGFNTAAIELILPTYGESLGLKGKICRNWTLNPHPTLIPAIESGWVESVHCFGTELGMENYIAARPDVFFTGRDGSLRSNRQLCQLAGQYAVDLFIGATLQVDGDGHSSTVTRGRLAGFGGAPNMGHDPRGRRHATPAWLDMRQQTDDGPAAYLERGKKLVVQMVETFQEGGKPTFVETLDAVEVARKSGMPLAPIMIYGDDVTHLLTEEGIAYLYKARSLEERQAMIAAVAGVTAIGLRHNPKDTARMRREGLIALPEDLGIRRTDASRELLAAKSIADLVEWSGGLYNPPAKFRSW</sequence>
<protein>
    <submittedName>
        <fullName evidence="1">Malonate decarboxylase subunit alpha</fullName>
    </submittedName>
</protein>
<dbReference type="PANTHER" id="PTHR43293">
    <property type="entry name" value="ACETATE COA-TRANSFERASE YDIF"/>
    <property type="match status" value="1"/>
</dbReference>
<dbReference type="InterPro" id="IPR037171">
    <property type="entry name" value="NagB/RpiA_transferase-like"/>
</dbReference>
<dbReference type="InterPro" id="IPR005777">
    <property type="entry name" value="MadA"/>
</dbReference>
<dbReference type="GO" id="GO:0016740">
    <property type="term" value="F:transferase activity"/>
    <property type="evidence" value="ECO:0007669"/>
    <property type="project" value="InterPro"/>
</dbReference>
<dbReference type="EMBL" id="LJRC01000266">
    <property type="protein sequence ID" value="KPY30933.1"/>
    <property type="molecule type" value="Genomic_DNA"/>
</dbReference>
<accession>A0A0P9YAB8</accession>
<name>A0A0P9YAB8_9PSED</name>